<feature type="transmembrane region" description="Helical" evidence="1">
    <location>
        <begin position="64"/>
        <end position="83"/>
    </location>
</feature>
<accession>A0ABS7P9D6</accession>
<reference evidence="2 3" key="1">
    <citation type="submission" date="2020-06" db="EMBL/GenBank/DDBJ databases">
        <title>Taxonomy, biology and ecology of Rhodococcus bacteria occurring in California pistachio and other woody hosts as revealed by genome sequence analyses.</title>
        <authorList>
            <person name="Gai Y."/>
            <person name="Riely B."/>
        </authorList>
    </citation>
    <scope>NUCLEOTIDE SEQUENCE [LARGE SCALE GENOMIC DNA]</scope>
    <source>
        <strain evidence="2 3">BP-281</strain>
    </source>
</reference>
<dbReference type="RefSeq" id="WP_222686132.1">
    <property type="nucleotide sequence ID" value="NZ_JABUBT010000051.1"/>
</dbReference>
<keyword evidence="2" id="KW-0436">Ligase</keyword>
<keyword evidence="3" id="KW-1185">Reference proteome</keyword>
<feature type="transmembrane region" description="Helical" evidence="1">
    <location>
        <begin position="208"/>
        <end position="233"/>
    </location>
</feature>
<name>A0ABS7P9D6_9NOCA</name>
<evidence type="ECO:0000313" key="2">
    <source>
        <dbReference type="EMBL" id="MBY6368651.1"/>
    </source>
</evidence>
<dbReference type="Proteomes" id="UP000825228">
    <property type="component" value="Unassembled WGS sequence"/>
</dbReference>
<feature type="transmembrane region" description="Helical" evidence="1">
    <location>
        <begin position="383"/>
        <end position="403"/>
    </location>
</feature>
<dbReference type="GO" id="GO:0016874">
    <property type="term" value="F:ligase activity"/>
    <property type="evidence" value="ECO:0007669"/>
    <property type="project" value="UniProtKB-KW"/>
</dbReference>
<feature type="transmembrane region" description="Helical" evidence="1">
    <location>
        <begin position="360"/>
        <end position="377"/>
    </location>
</feature>
<protein>
    <submittedName>
        <fullName evidence="2">O-antigen ligase domain-containing protein</fullName>
    </submittedName>
</protein>
<dbReference type="InterPro" id="IPR051533">
    <property type="entry name" value="WaaL-like"/>
</dbReference>
<dbReference type="EMBL" id="JABUBU010000033">
    <property type="protein sequence ID" value="MBY6368651.1"/>
    <property type="molecule type" value="Genomic_DNA"/>
</dbReference>
<feature type="transmembrane region" description="Helical" evidence="1">
    <location>
        <begin position="245"/>
        <end position="263"/>
    </location>
</feature>
<feature type="transmembrane region" description="Helical" evidence="1">
    <location>
        <begin position="174"/>
        <end position="196"/>
    </location>
</feature>
<feature type="transmembrane region" description="Helical" evidence="1">
    <location>
        <begin position="140"/>
        <end position="162"/>
    </location>
</feature>
<feature type="transmembrane region" description="Helical" evidence="1">
    <location>
        <begin position="327"/>
        <end position="348"/>
    </location>
</feature>
<organism evidence="2 3">
    <name type="scientific">Rhodococcoides corynebacterioides</name>
    <dbReference type="NCBI Taxonomy" id="53972"/>
    <lineage>
        <taxon>Bacteria</taxon>
        <taxon>Bacillati</taxon>
        <taxon>Actinomycetota</taxon>
        <taxon>Actinomycetes</taxon>
        <taxon>Mycobacteriales</taxon>
        <taxon>Nocardiaceae</taxon>
        <taxon>Rhodococcoides</taxon>
    </lineage>
</organism>
<evidence type="ECO:0000256" key="1">
    <source>
        <dbReference type="SAM" id="Phobius"/>
    </source>
</evidence>
<feature type="transmembrane region" description="Helical" evidence="1">
    <location>
        <begin position="33"/>
        <end position="52"/>
    </location>
</feature>
<evidence type="ECO:0000313" key="3">
    <source>
        <dbReference type="Proteomes" id="UP000825228"/>
    </source>
</evidence>
<keyword evidence="1" id="KW-0472">Membrane</keyword>
<keyword evidence="1" id="KW-0812">Transmembrane</keyword>
<feature type="transmembrane region" description="Helical" evidence="1">
    <location>
        <begin position="114"/>
        <end position="134"/>
    </location>
</feature>
<sequence>MISQIRRILAPTPVVIVFGVVLGAVPFAVVPGIGPAVLVLAVAIWVVVALHLPTKWTPHVVEMGVLVLLLTSAVAVAVTADSARHLSEFVKWAVATAVIFPLFHLGATARRRFLLAYVGGATTGGAISLILLVFDRSGTALAPLAPFGYGVVGPSGTTLRTVDLDGRSITRLAGLYVDPNIAGLFMVVALALALALTRGRALGLTAPILAVATVASLSRSAIATVVMAGILFVAVHSLSARARSLALGAGAVACLGALGVPAVRERFLASFGSTDRGADDRMRALENFVPSMQGDWWFGKGWGAIELIDEVAGYNANFVANTPLLTLYRGGVIVGLTFLVLLVLIAAVSVRRLRSSDARVATIGATALAVVLVALQLDFPVVTIAPVTMVFGVLIVATVTAPVDRALEARTVPTPEVVA</sequence>
<dbReference type="PANTHER" id="PTHR37422">
    <property type="entry name" value="TEICHURONIC ACID BIOSYNTHESIS PROTEIN TUAE"/>
    <property type="match status" value="1"/>
</dbReference>
<comment type="caution">
    <text evidence="2">The sequence shown here is derived from an EMBL/GenBank/DDBJ whole genome shotgun (WGS) entry which is preliminary data.</text>
</comment>
<gene>
    <name evidence="2" type="ORF">HQ603_18035</name>
</gene>
<proteinExistence type="predicted"/>
<feature type="transmembrane region" description="Helical" evidence="1">
    <location>
        <begin position="89"/>
        <end position="107"/>
    </location>
</feature>
<keyword evidence="1" id="KW-1133">Transmembrane helix</keyword>
<dbReference type="PANTHER" id="PTHR37422:SF13">
    <property type="entry name" value="LIPOPOLYSACCHARIDE BIOSYNTHESIS PROTEIN PA4999-RELATED"/>
    <property type="match status" value="1"/>
</dbReference>